<dbReference type="GO" id="GO:0009298">
    <property type="term" value="P:GDP-mannose biosynthetic process"/>
    <property type="evidence" value="ECO:0007669"/>
    <property type="project" value="InterPro"/>
</dbReference>
<dbReference type="FunFam" id="2.60.120.10:FF:000030">
    <property type="entry name" value="Mannose-6-phosphate isomerase ManA"/>
    <property type="match status" value="1"/>
</dbReference>
<feature type="binding site" evidence="14">
    <location>
        <position position="104"/>
    </location>
    <ligand>
        <name>Zn(2+)</name>
        <dbReference type="ChEBI" id="CHEBI:29105"/>
    </ligand>
</feature>
<evidence type="ECO:0000256" key="2">
    <source>
        <dbReference type="ARBA" id="ARBA00004496"/>
    </source>
</evidence>
<dbReference type="Gene3D" id="2.60.120.10">
    <property type="entry name" value="Jelly Rolls"/>
    <property type="match status" value="2"/>
</dbReference>
<evidence type="ECO:0000256" key="4">
    <source>
        <dbReference type="ARBA" id="ARBA00011956"/>
    </source>
</evidence>
<evidence type="ECO:0000256" key="9">
    <source>
        <dbReference type="ARBA" id="ARBA00023235"/>
    </source>
</evidence>
<dbReference type="NCBIfam" id="TIGR00218">
    <property type="entry name" value="manA"/>
    <property type="match status" value="1"/>
</dbReference>
<evidence type="ECO:0000256" key="3">
    <source>
        <dbReference type="ARBA" id="ARBA00010772"/>
    </source>
</evidence>
<dbReference type="InterPro" id="IPR049071">
    <property type="entry name" value="MPI_cupin_dom"/>
</dbReference>
<feature type="binding site" evidence="14">
    <location>
        <position position="141"/>
    </location>
    <ligand>
        <name>Zn(2+)</name>
        <dbReference type="ChEBI" id="CHEBI:29105"/>
    </ligand>
</feature>
<evidence type="ECO:0000256" key="11">
    <source>
        <dbReference type="ARBA" id="ARBA00030762"/>
    </source>
</evidence>
<comment type="caution">
    <text evidence="18">The sequence shown here is derived from an EMBL/GenBank/DDBJ whole genome shotgun (WGS) entry which is preliminary data.</text>
</comment>
<dbReference type="CDD" id="cd07011">
    <property type="entry name" value="cupin_PMI_type_I_N"/>
    <property type="match status" value="1"/>
</dbReference>
<keyword evidence="8 14" id="KW-0862">Zinc</keyword>
<evidence type="ECO:0000256" key="6">
    <source>
        <dbReference type="ARBA" id="ARBA00022490"/>
    </source>
</evidence>
<dbReference type="PANTHER" id="PTHR10309:SF0">
    <property type="entry name" value="MANNOSE-6-PHOSPHATE ISOMERASE"/>
    <property type="match status" value="1"/>
</dbReference>
<dbReference type="SUPFAM" id="SSF51182">
    <property type="entry name" value="RmlC-like cupins"/>
    <property type="match status" value="1"/>
</dbReference>
<sequence length="398" mass="43871">MNALKPQTFYPMTNVIQDYAWGSHTSIEALFDIKNNTGKPQAELWMGAHPNGCSAVTVNGDSVLLSDLINQDKEAFLSKTTADAFGELPYLFKVLAAEKALSIQVHPNKQQAVDGFEKEEKTGIALTAFNRNYKDNNHKPELVYALTDYKAMNGFRDYQEIVSLFSAMQLPTIASYVDDFAQEPNSNGLQRFFKAILSLENENKERAVAELLDYASNSTDELFVLLQDLAIQYPNDVGLFAPLMLNVITLKPGEAMFLSACTPHAYIHGTGLEIMANSDNVLRAGLTPKYMDIDELMSCTEFVSQPLSSLLTQPNTVDGGMSYPIPVNDFKFSVFTATDALTLETNSAEILFAIDSDLTLTHENGESVTVAKGHSVFIPAYAKRYSLTSNGNVARAYN</sequence>
<dbReference type="InterPro" id="IPR018050">
    <property type="entry name" value="Pmannose_isomerase-type1_CS"/>
</dbReference>
<evidence type="ECO:0000256" key="13">
    <source>
        <dbReference type="PIRSR" id="PIRSR001480-1"/>
    </source>
</evidence>
<dbReference type="PIRSF" id="PIRSF001480">
    <property type="entry name" value="Mannose-6-phosphate_isomerase"/>
    <property type="match status" value="1"/>
</dbReference>
<evidence type="ECO:0000256" key="14">
    <source>
        <dbReference type="PIRSR" id="PIRSR001480-2"/>
    </source>
</evidence>
<evidence type="ECO:0000259" key="15">
    <source>
        <dbReference type="Pfam" id="PF20511"/>
    </source>
</evidence>
<comment type="catalytic activity">
    <reaction evidence="1">
        <text>D-mannose 6-phosphate = D-fructose 6-phosphate</text>
        <dbReference type="Rhea" id="RHEA:12356"/>
        <dbReference type="ChEBI" id="CHEBI:58735"/>
        <dbReference type="ChEBI" id="CHEBI:61527"/>
        <dbReference type="EC" id="5.3.1.8"/>
    </reaction>
</comment>
<dbReference type="Pfam" id="PF20512">
    <property type="entry name" value="PMI_typeI_hel"/>
    <property type="match status" value="1"/>
</dbReference>
<dbReference type="EC" id="5.3.1.8" evidence="4"/>
<keyword evidence="9 18" id="KW-0413">Isomerase</keyword>
<dbReference type="PANTHER" id="PTHR10309">
    <property type="entry name" value="MANNOSE-6-PHOSPHATE ISOMERASE"/>
    <property type="match status" value="1"/>
</dbReference>
<evidence type="ECO:0000256" key="12">
    <source>
        <dbReference type="ARBA" id="ARBA00058469"/>
    </source>
</evidence>
<dbReference type="GO" id="GO:0004476">
    <property type="term" value="F:mannose-6-phosphate isomerase activity"/>
    <property type="evidence" value="ECO:0007669"/>
    <property type="project" value="UniProtKB-EC"/>
</dbReference>
<feature type="domain" description="Phosphomannose isomerase type I catalytic" evidence="15">
    <location>
        <begin position="11"/>
        <end position="157"/>
    </location>
</feature>
<gene>
    <name evidence="18" type="primary">manA</name>
    <name evidence="18" type="ORF">AFI02nite_00930</name>
</gene>
<dbReference type="RefSeq" id="WP_146860538.1">
    <property type="nucleotide sequence ID" value="NZ_BJTZ01000001.1"/>
</dbReference>
<dbReference type="InterPro" id="IPR046457">
    <property type="entry name" value="PMI_typeI_cat"/>
</dbReference>
<evidence type="ECO:0000256" key="10">
    <source>
        <dbReference type="ARBA" id="ARBA00029741"/>
    </source>
</evidence>
<comment type="function">
    <text evidence="12">Involved in the conversion of glucose to GDP-L-fucose, which can be converted to L-fucose, a capsular polysaccharide.</text>
</comment>
<dbReference type="InterPro" id="IPR001250">
    <property type="entry name" value="Man6P_Isoase-1"/>
</dbReference>
<evidence type="ECO:0000313" key="19">
    <source>
        <dbReference type="Proteomes" id="UP000321787"/>
    </source>
</evidence>
<comment type="similarity">
    <text evidence="3">Belongs to the mannose-6-phosphate isomerase type 1 family.</text>
</comment>
<dbReference type="GO" id="GO:0008270">
    <property type="term" value="F:zinc ion binding"/>
    <property type="evidence" value="ECO:0007669"/>
    <property type="project" value="InterPro"/>
</dbReference>
<dbReference type="InterPro" id="IPR046458">
    <property type="entry name" value="PMI_typeI_hel"/>
</dbReference>
<dbReference type="GO" id="GO:0005829">
    <property type="term" value="C:cytosol"/>
    <property type="evidence" value="ECO:0007669"/>
    <property type="project" value="TreeGrafter"/>
</dbReference>
<keyword evidence="7 14" id="KW-0479">Metal-binding</keyword>
<reference evidence="18 19" key="1">
    <citation type="submission" date="2019-07" db="EMBL/GenBank/DDBJ databases">
        <title>Whole genome shotgun sequence of Aliivibrio fischeri NBRC 101058.</title>
        <authorList>
            <person name="Hosoyama A."/>
            <person name="Uohara A."/>
            <person name="Ohji S."/>
            <person name="Ichikawa N."/>
        </authorList>
    </citation>
    <scope>NUCLEOTIDE SEQUENCE [LARGE SCALE GENOMIC DNA]</scope>
    <source>
        <strain evidence="18 19">NBRC 101058</strain>
    </source>
</reference>
<feature type="binding site" evidence="14">
    <location>
        <position position="106"/>
    </location>
    <ligand>
        <name>Zn(2+)</name>
        <dbReference type="ChEBI" id="CHEBI:29105"/>
    </ligand>
</feature>
<name>A0A510UBX5_ALIFS</name>
<dbReference type="InterPro" id="IPR014710">
    <property type="entry name" value="RmlC-like_jellyroll"/>
</dbReference>
<comment type="subcellular location">
    <subcellularLocation>
        <location evidence="2">Cytoplasm</location>
    </subcellularLocation>
</comment>
<evidence type="ECO:0000313" key="18">
    <source>
        <dbReference type="EMBL" id="GEK12057.1"/>
    </source>
</evidence>
<dbReference type="PRINTS" id="PR00714">
    <property type="entry name" value="MAN6PISMRASE"/>
</dbReference>
<proteinExistence type="inferred from homology"/>
<comment type="cofactor">
    <cofactor evidence="14">
        <name>Zn(2+)</name>
        <dbReference type="ChEBI" id="CHEBI:29105"/>
    </cofactor>
    <text evidence="14">Binds 1 zinc ion per subunit.</text>
</comment>
<evidence type="ECO:0000256" key="7">
    <source>
        <dbReference type="ARBA" id="ARBA00022723"/>
    </source>
</evidence>
<dbReference type="EMBL" id="BJTZ01000001">
    <property type="protein sequence ID" value="GEK12057.1"/>
    <property type="molecule type" value="Genomic_DNA"/>
</dbReference>
<evidence type="ECO:0000256" key="5">
    <source>
        <dbReference type="ARBA" id="ARBA00018236"/>
    </source>
</evidence>
<dbReference type="PROSITE" id="PS00965">
    <property type="entry name" value="PMI_I_1"/>
    <property type="match status" value="1"/>
</dbReference>
<dbReference type="InterPro" id="IPR011051">
    <property type="entry name" value="RmlC_Cupin_sf"/>
</dbReference>
<dbReference type="Proteomes" id="UP000321787">
    <property type="component" value="Unassembled WGS sequence"/>
</dbReference>
<keyword evidence="6" id="KW-0963">Cytoplasm</keyword>
<accession>A0A510UBX5</accession>
<organism evidence="18 19">
    <name type="scientific">Aliivibrio fischeri</name>
    <name type="common">Vibrio fischeri</name>
    <dbReference type="NCBI Taxonomy" id="668"/>
    <lineage>
        <taxon>Bacteria</taxon>
        <taxon>Pseudomonadati</taxon>
        <taxon>Pseudomonadota</taxon>
        <taxon>Gammaproteobacteria</taxon>
        <taxon>Vibrionales</taxon>
        <taxon>Vibrionaceae</taxon>
        <taxon>Aliivibrio</taxon>
    </lineage>
</organism>
<dbReference type="Pfam" id="PF20511">
    <property type="entry name" value="PMI_typeI_cat"/>
    <property type="match status" value="1"/>
</dbReference>
<feature type="domain" description="Mannose-6-phosphate isomerase cupin" evidence="17">
    <location>
        <begin position="322"/>
        <end position="398"/>
    </location>
</feature>
<dbReference type="Gene3D" id="1.10.441.10">
    <property type="entry name" value="Phosphomannose Isomerase, domain 2"/>
    <property type="match status" value="1"/>
</dbReference>
<dbReference type="AlphaFoldDB" id="A0A510UBX5"/>
<feature type="binding site" evidence="14">
    <location>
        <position position="264"/>
    </location>
    <ligand>
        <name>Zn(2+)</name>
        <dbReference type="ChEBI" id="CHEBI:29105"/>
    </ligand>
</feature>
<evidence type="ECO:0000259" key="16">
    <source>
        <dbReference type="Pfam" id="PF20512"/>
    </source>
</evidence>
<evidence type="ECO:0000256" key="1">
    <source>
        <dbReference type="ARBA" id="ARBA00000757"/>
    </source>
</evidence>
<dbReference type="PROSITE" id="PS00966">
    <property type="entry name" value="PMI_I_2"/>
    <property type="match status" value="1"/>
</dbReference>
<evidence type="ECO:0000259" key="17">
    <source>
        <dbReference type="Pfam" id="PF21621"/>
    </source>
</evidence>
<dbReference type="Pfam" id="PF21621">
    <property type="entry name" value="MPI_cupin_dom"/>
    <property type="match status" value="1"/>
</dbReference>
<evidence type="ECO:0000256" key="8">
    <source>
        <dbReference type="ARBA" id="ARBA00022833"/>
    </source>
</evidence>
<feature type="active site" evidence="13">
    <location>
        <position position="283"/>
    </location>
</feature>
<feature type="domain" description="Phosphomannose isomerase type I helical insertion" evidence="16">
    <location>
        <begin position="180"/>
        <end position="245"/>
    </location>
</feature>
<protein>
    <recommendedName>
        <fullName evidence="5">Mannose-6-phosphate isomerase</fullName>
        <ecNumber evidence="4">5.3.1.8</ecNumber>
    </recommendedName>
    <alternativeName>
        <fullName evidence="10">Phosphohexomutase</fullName>
    </alternativeName>
    <alternativeName>
        <fullName evidence="11">Phosphomannose isomerase</fullName>
    </alternativeName>
</protein>
<dbReference type="InterPro" id="IPR016305">
    <property type="entry name" value="Mannose-6-P_Isomerase"/>
</dbReference>
<dbReference type="GO" id="GO:0005975">
    <property type="term" value="P:carbohydrate metabolic process"/>
    <property type="evidence" value="ECO:0007669"/>
    <property type="project" value="InterPro"/>
</dbReference>